<dbReference type="Proteomes" id="UP000034245">
    <property type="component" value="Unassembled WGS sequence"/>
</dbReference>
<keyword evidence="2" id="KW-1185">Reference proteome</keyword>
<reference evidence="1" key="1">
    <citation type="submission" date="2015-04" db="EMBL/GenBank/DDBJ databases">
        <title>Draft Genome Sequences of Three Species of Emerging Human-Pathogenic Corynebacteria.</title>
        <authorList>
            <person name="Pacheco L.G."/>
            <person name="Mattos-Guaraldi A.L."/>
            <person name="Santos C.S."/>
            <person name="Veras A.O."/>
            <person name="Guimaraes L.C."/>
            <person name="Abreu V."/>
            <person name="Pereira F.L."/>
            <person name="Soares S.C."/>
            <person name="Dorella F.A."/>
            <person name="Carvalho A.F."/>
            <person name="Leal C.G."/>
            <person name="Figueiredo H.C."/>
            <person name="Ramos J.N."/>
            <person name="Vieira V."/>
            <person name="Farfour E."/>
            <person name="Guiso N."/>
            <person name="Hirata R.Jr."/>
            <person name="Ramos R.T."/>
            <person name="Azevedo V."/>
            <person name="Silva A."/>
        </authorList>
    </citation>
    <scope>NUCLEOTIDE SEQUENCE</scope>
    <source>
        <strain evidence="1">1941</strain>
    </source>
</reference>
<comment type="caution">
    <text evidence="1">The sequence shown here is derived from an EMBL/GenBank/DDBJ whole genome shotgun (WGS) entry which is preliminary data.</text>
</comment>
<evidence type="ECO:0000313" key="1">
    <source>
        <dbReference type="EMBL" id="KKO81255.1"/>
    </source>
</evidence>
<protein>
    <submittedName>
        <fullName evidence="1">Uncharacterized protein</fullName>
    </submittedName>
</protein>
<gene>
    <name evidence="1" type="ORF">WU87_00605</name>
</gene>
<sequence length="64" mass="7178">MSQMTNQWRFCGAVGLAFCCSVLMKYHAPGKAKPRPKAMSPSVIAVKPTKNENRLSRPLKTEKR</sequence>
<accession>A0ACC4UDF6</accession>
<name>A0ACC4UDF6_9CORY</name>
<proteinExistence type="predicted"/>
<evidence type="ECO:0000313" key="2">
    <source>
        <dbReference type="Proteomes" id="UP000034245"/>
    </source>
</evidence>
<dbReference type="EMBL" id="LAYQ01000001">
    <property type="protein sequence ID" value="KKO81255.1"/>
    <property type="molecule type" value="Genomic_DNA"/>
</dbReference>
<organism evidence="1 2">
    <name type="scientific">Corynebacterium minutissimum</name>
    <dbReference type="NCBI Taxonomy" id="38301"/>
    <lineage>
        <taxon>Bacteria</taxon>
        <taxon>Bacillati</taxon>
        <taxon>Actinomycetota</taxon>
        <taxon>Actinomycetes</taxon>
        <taxon>Mycobacteriales</taxon>
        <taxon>Corynebacteriaceae</taxon>
        <taxon>Corynebacterium</taxon>
    </lineage>
</organism>